<reference evidence="1" key="1">
    <citation type="submission" date="2021-01" db="EMBL/GenBank/DDBJ databases">
        <authorList>
            <person name="Sun Q."/>
        </authorList>
    </citation>
    <scope>NUCLEOTIDE SEQUENCE</scope>
    <source>
        <strain evidence="1">YIM B02566</strain>
    </source>
</reference>
<gene>
    <name evidence="1" type="ORF">JHL16_33070</name>
</gene>
<dbReference type="EMBL" id="JAENHL010000008">
    <property type="protein sequence ID" value="MBK1871245.1"/>
    <property type="molecule type" value="Genomic_DNA"/>
</dbReference>
<evidence type="ECO:0000313" key="1">
    <source>
        <dbReference type="EMBL" id="MBK1871245.1"/>
    </source>
</evidence>
<name>A0ACC5RF70_9HYPH</name>
<keyword evidence="2" id="KW-1185">Reference proteome</keyword>
<proteinExistence type="predicted"/>
<sequence>MGRHGSVGKRGLMLPKIVAVLGLVLLAALGISSPVRAQATDEISAAITEYSAMYNVPETLVHRVVKRESKYNPRAYHRGNWGLMQIKYATARTMGYRGPAKGLLDADTNLRYGVKYLAGAYLVAGGNEKKALRYYTSGYYYIAKRKGLLVETGLKSKR</sequence>
<comment type="caution">
    <text evidence="1">The sequence shown here is derived from an EMBL/GenBank/DDBJ whole genome shotgun (WGS) entry which is preliminary data.</text>
</comment>
<accession>A0ACC5RF70</accession>
<organism evidence="1 2">
    <name type="scientific">Taklimakanibacter albus</name>
    <dbReference type="NCBI Taxonomy" id="2800327"/>
    <lineage>
        <taxon>Bacteria</taxon>
        <taxon>Pseudomonadati</taxon>
        <taxon>Pseudomonadota</taxon>
        <taxon>Alphaproteobacteria</taxon>
        <taxon>Hyphomicrobiales</taxon>
        <taxon>Aestuariivirgaceae</taxon>
        <taxon>Taklimakanibacter</taxon>
    </lineage>
</organism>
<evidence type="ECO:0000313" key="2">
    <source>
        <dbReference type="Proteomes" id="UP000616151"/>
    </source>
</evidence>
<dbReference type="Proteomes" id="UP000616151">
    <property type="component" value="Unassembled WGS sequence"/>
</dbReference>
<protein>
    <submittedName>
        <fullName evidence="1">Lytic transglycosylase domain-containing protein</fullName>
    </submittedName>
</protein>